<dbReference type="Gene3D" id="2.130.10.10">
    <property type="entry name" value="YVTN repeat-like/Quinoprotein amine dehydrogenase"/>
    <property type="match status" value="3"/>
</dbReference>
<comment type="caution">
    <text evidence="1">The sequence shown here is derived from an EMBL/GenBank/DDBJ whole genome shotgun (WGS) entry which is preliminary data.</text>
</comment>
<protein>
    <recommendedName>
        <fullName evidence="3">Exo-alpha-sialidase</fullName>
    </recommendedName>
</protein>
<dbReference type="Proteomes" id="UP000294599">
    <property type="component" value="Unassembled WGS sequence"/>
</dbReference>
<accession>A0A4R3LME3</accession>
<dbReference type="OrthoDB" id="5664384at2"/>
<reference evidence="1 2" key="1">
    <citation type="submission" date="2019-03" db="EMBL/GenBank/DDBJ databases">
        <title>Genomic Encyclopedia of Type Strains, Phase IV (KMG-IV): sequencing the most valuable type-strain genomes for metagenomic binning, comparative biology and taxonomic classification.</title>
        <authorList>
            <person name="Goeker M."/>
        </authorList>
    </citation>
    <scope>NUCLEOTIDE SEQUENCE [LARGE SCALE GENOMIC DNA]</scope>
    <source>
        <strain evidence="1 2">DSM 21944</strain>
    </source>
</reference>
<dbReference type="EMBL" id="SMAF01000001">
    <property type="protein sequence ID" value="TCT01464.1"/>
    <property type="molecule type" value="Genomic_DNA"/>
</dbReference>
<dbReference type="RefSeq" id="WP_132577178.1">
    <property type="nucleotide sequence ID" value="NZ_JBHLWF010000003.1"/>
</dbReference>
<dbReference type="InterPro" id="IPR015943">
    <property type="entry name" value="WD40/YVTN_repeat-like_dom_sf"/>
</dbReference>
<keyword evidence="2" id="KW-1185">Reference proteome</keyword>
<evidence type="ECO:0000313" key="1">
    <source>
        <dbReference type="EMBL" id="TCT01464.1"/>
    </source>
</evidence>
<dbReference type="SUPFAM" id="SSF110296">
    <property type="entry name" value="Oligoxyloglucan reducing end-specific cellobiohydrolase"/>
    <property type="match status" value="2"/>
</dbReference>
<evidence type="ECO:0008006" key="3">
    <source>
        <dbReference type="Google" id="ProtNLM"/>
    </source>
</evidence>
<dbReference type="AlphaFoldDB" id="A0A4R3LME3"/>
<evidence type="ECO:0000313" key="2">
    <source>
        <dbReference type="Proteomes" id="UP000294599"/>
    </source>
</evidence>
<dbReference type="PROSITE" id="PS51257">
    <property type="entry name" value="PROKAR_LIPOPROTEIN"/>
    <property type="match status" value="1"/>
</dbReference>
<name>A0A4R3LME3_9GAMM</name>
<gene>
    <name evidence="1" type="ORF">EDC25_101334</name>
</gene>
<proteinExistence type="predicted"/>
<sequence length="905" mass="95146">MHHRVLLPAATVALVAAIAGGCATRYDVKKMEADASPMRPSKPMKGDFWAHRVAYPTMHFSPDWYTEAEPQDLAVLSGVPAGEKLARRSADSPLALDPAGWTFLGPLPLMNGSYGLVSGRTNVIAVDPRGPDGSGFHTVYAASDGGGVWKSTNCCHAGTTWRNVTDQPDIKSIAIGELYIEPSNPDIVYAGTGDLRYGSFSFGSAGILKSVDRGETWEVLGEDVFTPFYPPSASLGFPQYQAVGKIVSSPLDPDTLVVGTKTGLYVSNNGGVDWTGPCYTNTHASQRQDITGLVAHAIGGQVRLIAAVGTRGNPTTVQPDLANLGANGVYRATLPATGCPATGDWTLLANGWPAGTGNGNPSGKTLGRIELAVARTNPDILYAMGAHATSSNVLGVWRSNDGGDSWTQTATGSGVQASGCPSASAGGSQMWYDAGLAVDPNDPETVLLSGVDVYRSTNGGTSFQNITCGYGNGNVHVDQHARAYLPSGGGNYDSDKVLVGGDGGVYYTSNIRFGSGGTSAANRPTYISLNQTIGSIELYSGDISGNFADSPLPGASAGAQDNGSSWARWNSGEPGPAQWTVRNGGDGIFTRIEPVLENRWYYSSQNGAIVVSTSGPNSSPSAAYPSGWGGDTLSFIMPFELYRYGELDEPGSGCTSAQGCTYMIAGTTRVWETLTGAIPRTSWYANSPHLTKGTLGNRSFINQLAHATSTPSVAIAGTNDGNVQYGYGLNQGTANSATWVNLTDGNAVLPNRPVMDVAIDVDSATNPGAGATGYAVLGGFDQNTPATPGHVYQVVCTAHCSTFAWRDVSGNLPNIPFNAVAVNPHQPGQVFAGSDWGLYYTDNVDAETPVWHRFDNGLPRVMIWDMAIDRGFTTLAVFTRGRGVWVWPLPTAPDDTIFKDGFELR</sequence>
<organism evidence="1 2">
    <name type="scientific">Pseudofulvimonas gallinarii</name>
    <dbReference type="NCBI Taxonomy" id="634155"/>
    <lineage>
        <taxon>Bacteria</taxon>
        <taxon>Pseudomonadati</taxon>
        <taxon>Pseudomonadota</taxon>
        <taxon>Gammaproteobacteria</taxon>
        <taxon>Lysobacterales</taxon>
        <taxon>Rhodanobacteraceae</taxon>
        <taxon>Pseudofulvimonas</taxon>
    </lineage>
</organism>